<name>A0A935K2U4_9RHOO</name>
<keyword evidence="1" id="KW-0472">Membrane</keyword>
<dbReference type="Proteomes" id="UP000739411">
    <property type="component" value="Unassembled WGS sequence"/>
</dbReference>
<evidence type="ECO:0000313" key="3">
    <source>
        <dbReference type="Proteomes" id="UP000739411"/>
    </source>
</evidence>
<protein>
    <submittedName>
        <fullName evidence="2">Uncharacterized protein</fullName>
    </submittedName>
</protein>
<feature type="transmembrane region" description="Helical" evidence="1">
    <location>
        <begin position="70"/>
        <end position="88"/>
    </location>
</feature>
<gene>
    <name evidence="2" type="ORF">IPJ38_10030</name>
</gene>
<sequence>MRELTNILWPRPQELSAIEHEKFRQMDLVLDAQIKGLPDVDEKQLAAYLEAVRRIADEEGKRKTGAETRGTTFIAAVATLIPLMTWALGNTDRSICSGGWGCFTWTGVFTLAVIYFITAAYWSLKSLAVANFHVIGVEDIVLICEKKKDIVRELIQQTLLQARKNRDTINEKLTFIKIAQRRFFNGLAVLGLLLMFDPLSRFGTLAFLASKIEAWATPSAIGSTSCVPVNLLMPFKLAPPKNSKSQMTKSN</sequence>
<organism evidence="2 3">
    <name type="scientific">Candidatus Dechloromonas phosphorivorans</name>
    <dbReference type="NCBI Taxonomy" id="2899244"/>
    <lineage>
        <taxon>Bacteria</taxon>
        <taxon>Pseudomonadati</taxon>
        <taxon>Pseudomonadota</taxon>
        <taxon>Betaproteobacteria</taxon>
        <taxon>Rhodocyclales</taxon>
        <taxon>Azonexaceae</taxon>
        <taxon>Dechloromonas</taxon>
    </lineage>
</organism>
<keyword evidence="1" id="KW-0812">Transmembrane</keyword>
<keyword evidence="1" id="KW-1133">Transmembrane helix</keyword>
<evidence type="ECO:0000256" key="1">
    <source>
        <dbReference type="SAM" id="Phobius"/>
    </source>
</evidence>
<feature type="transmembrane region" description="Helical" evidence="1">
    <location>
        <begin position="103"/>
        <end position="124"/>
    </location>
</feature>
<accession>A0A935K2U4</accession>
<comment type="caution">
    <text evidence="2">The sequence shown here is derived from an EMBL/GenBank/DDBJ whole genome shotgun (WGS) entry which is preliminary data.</text>
</comment>
<reference evidence="2 3" key="1">
    <citation type="submission" date="2020-10" db="EMBL/GenBank/DDBJ databases">
        <title>Connecting structure to function with the recovery of over 1000 high-quality activated sludge metagenome-assembled genomes encoding full-length rRNA genes using long-read sequencing.</title>
        <authorList>
            <person name="Singleton C.M."/>
            <person name="Petriglieri F."/>
            <person name="Kristensen J.M."/>
            <person name="Kirkegaard R.H."/>
            <person name="Michaelsen T.Y."/>
            <person name="Andersen M.H."/>
            <person name="Karst S.M."/>
            <person name="Dueholm M.S."/>
            <person name="Nielsen P.H."/>
            <person name="Albertsen M."/>
        </authorList>
    </citation>
    <scope>NUCLEOTIDE SEQUENCE [LARGE SCALE GENOMIC DNA]</scope>
    <source>
        <strain evidence="2">EsbW_18-Q3-R4-48_BATAC.463</strain>
    </source>
</reference>
<dbReference type="EMBL" id="JADJMS010000020">
    <property type="protein sequence ID" value="MBK7415378.1"/>
    <property type="molecule type" value="Genomic_DNA"/>
</dbReference>
<feature type="transmembrane region" description="Helical" evidence="1">
    <location>
        <begin position="187"/>
        <end position="209"/>
    </location>
</feature>
<proteinExistence type="predicted"/>
<dbReference type="AlphaFoldDB" id="A0A935K2U4"/>
<evidence type="ECO:0000313" key="2">
    <source>
        <dbReference type="EMBL" id="MBK7415378.1"/>
    </source>
</evidence>